<dbReference type="STRING" id="1121476.SAMN02745751_00831"/>
<evidence type="ECO:0000313" key="4">
    <source>
        <dbReference type="EMBL" id="SHI69914.1"/>
    </source>
</evidence>
<organism evidence="4 5">
    <name type="scientific">Dethiosulfatibacter aminovorans DSM 17477</name>
    <dbReference type="NCBI Taxonomy" id="1121476"/>
    <lineage>
        <taxon>Bacteria</taxon>
        <taxon>Bacillati</taxon>
        <taxon>Bacillota</taxon>
        <taxon>Tissierellia</taxon>
        <taxon>Dethiosulfatibacter</taxon>
    </lineage>
</organism>
<evidence type="ECO:0000256" key="1">
    <source>
        <dbReference type="ARBA" id="ARBA00001946"/>
    </source>
</evidence>
<name>A0A1M6D9N7_9FIRM</name>
<keyword evidence="5" id="KW-1185">Reference proteome</keyword>
<dbReference type="GO" id="GO:0016787">
    <property type="term" value="F:hydrolase activity"/>
    <property type="evidence" value="ECO:0007669"/>
    <property type="project" value="UniProtKB-KW"/>
</dbReference>
<dbReference type="RefSeq" id="WP_094762700.1">
    <property type="nucleotide sequence ID" value="NZ_FQZL01000006.1"/>
</dbReference>
<dbReference type="InterPro" id="IPR000086">
    <property type="entry name" value="NUDIX_hydrolase_dom"/>
</dbReference>
<dbReference type="EMBL" id="FQZL01000006">
    <property type="protein sequence ID" value="SHI69914.1"/>
    <property type="molecule type" value="Genomic_DNA"/>
</dbReference>
<evidence type="ECO:0000313" key="5">
    <source>
        <dbReference type="Proteomes" id="UP000184052"/>
    </source>
</evidence>
<dbReference type="SUPFAM" id="SSF55811">
    <property type="entry name" value="Nudix"/>
    <property type="match status" value="1"/>
</dbReference>
<dbReference type="PROSITE" id="PS51462">
    <property type="entry name" value="NUDIX"/>
    <property type="match status" value="1"/>
</dbReference>
<dbReference type="PANTHER" id="PTHR11839">
    <property type="entry name" value="UDP/ADP-SUGAR PYROPHOSPHATASE"/>
    <property type="match status" value="1"/>
</dbReference>
<dbReference type="PANTHER" id="PTHR11839:SF18">
    <property type="entry name" value="NUDIX HYDROLASE DOMAIN-CONTAINING PROTEIN"/>
    <property type="match status" value="1"/>
</dbReference>
<comment type="cofactor">
    <cofactor evidence="1">
        <name>Mg(2+)</name>
        <dbReference type="ChEBI" id="CHEBI:18420"/>
    </cofactor>
</comment>
<dbReference type="PROSITE" id="PS00893">
    <property type="entry name" value="NUDIX_BOX"/>
    <property type="match status" value="1"/>
</dbReference>
<dbReference type="GO" id="GO:0006753">
    <property type="term" value="P:nucleoside phosphate metabolic process"/>
    <property type="evidence" value="ECO:0007669"/>
    <property type="project" value="TreeGrafter"/>
</dbReference>
<dbReference type="Proteomes" id="UP000184052">
    <property type="component" value="Unassembled WGS sequence"/>
</dbReference>
<accession>A0A1M6D9N7</accession>
<evidence type="ECO:0000259" key="3">
    <source>
        <dbReference type="PROSITE" id="PS51462"/>
    </source>
</evidence>
<dbReference type="CDD" id="cd03424">
    <property type="entry name" value="NUDIX_ADPRase_Nudt5_UGPPase_Nudt14"/>
    <property type="match status" value="1"/>
</dbReference>
<sequence length="176" mass="20070">MIEKTISTKRIYEGKILNLRVDEVLLPNKNTSQREIIEHNGAVAMVAVNDRNEVLLVKQYRKAVEEVLIEIPAGKLELDEDPDECAVRELIEETGFKPNKITRMFDLSTSPGFCTEIIHMYLAEDLEEAYLECDDDEFIEVVKMDIDEAVKLISTGEITDSKTIAGLLYYKTNHCN</sequence>
<feature type="domain" description="Nudix hydrolase" evidence="3">
    <location>
        <begin position="38"/>
        <end position="166"/>
    </location>
</feature>
<gene>
    <name evidence="4" type="ORF">SAMN02745751_00831</name>
</gene>
<evidence type="ECO:0000256" key="2">
    <source>
        <dbReference type="ARBA" id="ARBA00022801"/>
    </source>
</evidence>
<dbReference type="GO" id="GO:0005829">
    <property type="term" value="C:cytosol"/>
    <property type="evidence" value="ECO:0007669"/>
    <property type="project" value="TreeGrafter"/>
</dbReference>
<dbReference type="InterPro" id="IPR015797">
    <property type="entry name" value="NUDIX_hydrolase-like_dom_sf"/>
</dbReference>
<dbReference type="InterPro" id="IPR020084">
    <property type="entry name" value="NUDIX_hydrolase_CS"/>
</dbReference>
<dbReference type="FunFam" id="3.90.79.10:FF:000024">
    <property type="entry name" value="ADP-ribose pyrophosphatase"/>
    <property type="match status" value="1"/>
</dbReference>
<dbReference type="OrthoDB" id="9806150at2"/>
<dbReference type="AlphaFoldDB" id="A0A1M6D9N7"/>
<keyword evidence="2" id="KW-0378">Hydrolase</keyword>
<reference evidence="4 5" key="1">
    <citation type="submission" date="2016-11" db="EMBL/GenBank/DDBJ databases">
        <authorList>
            <person name="Jaros S."/>
            <person name="Januszkiewicz K."/>
            <person name="Wedrychowicz H."/>
        </authorList>
    </citation>
    <scope>NUCLEOTIDE SEQUENCE [LARGE SCALE GENOMIC DNA]</scope>
    <source>
        <strain evidence="4 5">DSM 17477</strain>
    </source>
</reference>
<dbReference type="Gene3D" id="3.90.79.10">
    <property type="entry name" value="Nucleoside Triphosphate Pyrophosphohydrolase"/>
    <property type="match status" value="1"/>
</dbReference>
<protein>
    <submittedName>
        <fullName evidence="4">ADP-ribose pyrophosphatase</fullName>
    </submittedName>
</protein>
<dbReference type="GO" id="GO:0019693">
    <property type="term" value="P:ribose phosphate metabolic process"/>
    <property type="evidence" value="ECO:0007669"/>
    <property type="project" value="TreeGrafter"/>
</dbReference>
<dbReference type="Pfam" id="PF00293">
    <property type="entry name" value="NUDIX"/>
    <property type="match status" value="1"/>
</dbReference>
<proteinExistence type="predicted"/>